<dbReference type="EMBL" id="QZAV01000151">
    <property type="protein sequence ID" value="THX36887.1"/>
    <property type="molecule type" value="Genomic_DNA"/>
</dbReference>
<dbReference type="Pfam" id="PF01926">
    <property type="entry name" value="MMR_HSR1"/>
    <property type="match status" value="1"/>
</dbReference>
<evidence type="ECO:0000256" key="2">
    <source>
        <dbReference type="ARBA" id="ARBA00023134"/>
    </source>
</evidence>
<comment type="caution">
    <text evidence="5">The sequence shown here is derived from an EMBL/GenBank/DDBJ whole genome shotgun (WGS) entry which is preliminary data.</text>
</comment>
<protein>
    <submittedName>
        <fullName evidence="5">GTPase</fullName>
    </submittedName>
</protein>
<dbReference type="GO" id="GO:0032543">
    <property type="term" value="P:mitochondrial translation"/>
    <property type="evidence" value="ECO:0007669"/>
    <property type="project" value="TreeGrafter"/>
</dbReference>
<dbReference type="InterPro" id="IPR006073">
    <property type="entry name" value="GTP-bd"/>
</dbReference>
<evidence type="ECO:0000256" key="1">
    <source>
        <dbReference type="ARBA" id="ARBA00022741"/>
    </source>
</evidence>
<evidence type="ECO:0000313" key="6">
    <source>
        <dbReference type="Proteomes" id="UP000308953"/>
    </source>
</evidence>
<dbReference type="Gene3D" id="3.40.50.300">
    <property type="entry name" value="P-loop containing nucleotide triphosphate hydrolases"/>
    <property type="match status" value="1"/>
</dbReference>
<feature type="compositionally biased region" description="Basic residues" evidence="3">
    <location>
        <begin position="346"/>
        <end position="357"/>
    </location>
</feature>
<dbReference type="InterPro" id="IPR030378">
    <property type="entry name" value="G_CP_dom"/>
</dbReference>
<dbReference type="SUPFAM" id="SSF52540">
    <property type="entry name" value="P-loop containing nucleoside triphosphate hydrolases"/>
    <property type="match status" value="1"/>
</dbReference>
<dbReference type="InterPro" id="IPR027417">
    <property type="entry name" value="P-loop_NTPase"/>
</dbReference>
<dbReference type="PANTHER" id="PTHR45782:SF4">
    <property type="entry name" value="MITOCHONDRIAL RIBOSOME-ASSOCIATED GTPASE 1"/>
    <property type="match status" value="1"/>
</dbReference>
<feature type="domain" description="CP-type G" evidence="4">
    <location>
        <begin position="43"/>
        <end position="215"/>
    </location>
</feature>
<sequence>MPPPKERTTQMATMVSIFKARAVFPPVESLPRSYFLGHHAAGLSKMNTLLSQIDLIVECRDYRVPLTSRNPLFEQSLAGRERIIIYTKRDLGSNNKPADKERENIIRKWHKPSEVLFSDHKDKKDIRKVLAFARRYFENSTSLTGSRIMVVGMPNVGKSSLLNALRKEGVGKGKAAHTGAQPGVTRKISTSVKIIDSTEDGEGVYLLDTPGVFIPYVPDAEAMLKLALCGNVKDTIIPPATLADYLLYRVNLIDPTLYKEYCPPTNDIIELLNAIAHKTGRLQKGGEPDTEAVALWMIQRWRNGLWGRFLLDEVSEGGLQKRIFEESSMGGSMNQARRADKEARKLRNIRRHAGTSD</sequence>
<keyword evidence="1" id="KW-0547">Nucleotide-binding</keyword>
<keyword evidence="2" id="KW-0342">GTP-binding</keyword>
<dbReference type="GO" id="GO:0005525">
    <property type="term" value="F:GTP binding"/>
    <property type="evidence" value="ECO:0007669"/>
    <property type="project" value="UniProtKB-KW"/>
</dbReference>
<dbReference type="InterPro" id="IPR023179">
    <property type="entry name" value="GTP-bd_ortho_bundle_sf"/>
</dbReference>
<accession>A0A4S9ESZ6</accession>
<dbReference type="GO" id="GO:0003924">
    <property type="term" value="F:GTPase activity"/>
    <property type="evidence" value="ECO:0007669"/>
    <property type="project" value="TreeGrafter"/>
</dbReference>
<reference evidence="5 6" key="1">
    <citation type="submission" date="2018-10" db="EMBL/GenBank/DDBJ databases">
        <title>Fifty Aureobasidium pullulans genomes reveal a recombining polyextremotolerant generalist.</title>
        <authorList>
            <person name="Gostincar C."/>
            <person name="Turk M."/>
            <person name="Zajc J."/>
            <person name="Gunde-Cimerman N."/>
        </authorList>
    </citation>
    <scope>NUCLEOTIDE SEQUENCE [LARGE SCALE GENOMIC DNA]</scope>
    <source>
        <strain evidence="5 6">EXF-9785</strain>
    </source>
</reference>
<proteinExistence type="predicted"/>
<evidence type="ECO:0000256" key="3">
    <source>
        <dbReference type="SAM" id="MobiDB-lite"/>
    </source>
</evidence>
<name>A0A4S9ESZ6_AURPU</name>
<dbReference type="GO" id="GO:0005739">
    <property type="term" value="C:mitochondrion"/>
    <property type="evidence" value="ECO:0007669"/>
    <property type="project" value="TreeGrafter"/>
</dbReference>
<dbReference type="PRINTS" id="PR00326">
    <property type="entry name" value="GTP1OBG"/>
</dbReference>
<dbReference type="Proteomes" id="UP000308953">
    <property type="component" value="Unassembled WGS sequence"/>
</dbReference>
<dbReference type="FunFam" id="1.10.1580.10:FF:000009">
    <property type="entry name" value="Mitochondrial GTPase 1"/>
    <property type="match status" value="1"/>
</dbReference>
<evidence type="ECO:0000259" key="4">
    <source>
        <dbReference type="PROSITE" id="PS51721"/>
    </source>
</evidence>
<dbReference type="PANTHER" id="PTHR45782">
    <property type="entry name" value="MITOCHONDRIAL RIBOSOME-ASSOCIATED GTPASE 1"/>
    <property type="match status" value="1"/>
</dbReference>
<dbReference type="AlphaFoldDB" id="A0A4S9ESZ6"/>
<dbReference type="Gene3D" id="1.10.1580.10">
    <property type="match status" value="1"/>
</dbReference>
<evidence type="ECO:0000313" key="5">
    <source>
        <dbReference type="EMBL" id="THX36887.1"/>
    </source>
</evidence>
<feature type="region of interest" description="Disordered" evidence="3">
    <location>
        <begin position="330"/>
        <end position="357"/>
    </location>
</feature>
<organism evidence="5 6">
    <name type="scientific">Aureobasidium pullulans</name>
    <name type="common">Black yeast</name>
    <name type="synonym">Pullularia pullulans</name>
    <dbReference type="NCBI Taxonomy" id="5580"/>
    <lineage>
        <taxon>Eukaryota</taxon>
        <taxon>Fungi</taxon>
        <taxon>Dikarya</taxon>
        <taxon>Ascomycota</taxon>
        <taxon>Pezizomycotina</taxon>
        <taxon>Dothideomycetes</taxon>
        <taxon>Dothideomycetidae</taxon>
        <taxon>Dothideales</taxon>
        <taxon>Saccotheciaceae</taxon>
        <taxon>Aureobasidium</taxon>
    </lineage>
</organism>
<dbReference type="PROSITE" id="PS51721">
    <property type="entry name" value="G_CP"/>
    <property type="match status" value="1"/>
</dbReference>
<dbReference type="CDD" id="cd01856">
    <property type="entry name" value="YlqF"/>
    <property type="match status" value="1"/>
</dbReference>
<gene>
    <name evidence="5" type="ORF">D6D10_06306</name>
</gene>